<organism evidence="2 3">
    <name type="scientific">Microbacterium soli</name>
    <dbReference type="NCBI Taxonomy" id="446075"/>
    <lineage>
        <taxon>Bacteria</taxon>
        <taxon>Bacillati</taxon>
        <taxon>Actinomycetota</taxon>
        <taxon>Actinomycetes</taxon>
        <taxon>Micrococcales</taxon>
        <taxon>Microbacteriaceae</taxon>
        <taxon>Microbacterium</taxon>
    </lineage>
</organism>
<comment type="caution">
    <text evidence="2">The sequence shown here is derived from an EMBL/GenBank/DDBJ whole genome shotgun (WGS) entry which is preliminary data.</text>
</comment>
<dbReference type="EMBL" id="BAABCP010000001">
    <property type="protein sequence ID" value="GAA3927209.1"/>
    <property type="molecule type" value="Genomic_DNA"/>
</dbReference>
<keyword evidence="3" id="KW-1185">Reference proteome</keyword>
<dbReference type="Pfam" id="PF19040">
    <property type="entry name" value="SGNH"/>
    <property type="match status" value="1"/>
</dbReference>
<evidence type="ECO:0000313" key="3">
    <source>
        <dbReference type="Proteomes" id="UP001501591"/>
    </source>
</evidence>
<accession>A0ABP7MP49</accession>
<dbReference type="Proteomes" id="UP001501591">
    <property type="component" value="Unassembled WGS sequence"/>
</dbReference>
<protein>
    <recommendedName>
        <fullName evidence="1">SGNH domain-containing protein</fullName>
    </recommendedName>
</protein>
<evidence type="ECO:0000259" key="1">
    <source>
        <dbReference type="Pfam" id="PF19040"/>
    </source>
</evidence>
<reference evidence="3" key="1">
    <citation type="journal article" date="2019" name="Int. J. Syst. Evol. Microbiol.">
        <title>The Global Catalogue of Microorganisms (GCM) 10K type strain sequencing project: providing services to taxonomists for standard genome sequencing and annotation.</title>
        <authorList>
            <consortium name="The Broad Institute Genomics Platform"/>
            <consortium name="The Broad Institute Genome Sequencing Center for Infectious Disease"/>
            <person name="Wu L."/>
            <person name="Ma J."/>
        </authorList>
    </citation>
    <scope>NUCLEOTIDE SEQUENCE [LARGE SCALE GENOMIC DNA]</scope>
    <source>
        <strain evidence="3">JCM 17024</strain>
    </source>
</reference>
<name>A0ABP7MP49_9MICO</name>
<sequence length="105" mass="11489">MRVVIADTASFPAPPPTFVSDNVMDVTRCDGPRSRALDPALTEAEGAAVTREGGLYADFTKYVCGADRCPVIVHDLLVYRDENHLTTEFVRYLATGLDEQIRSGL</sequence>
<evidence type="ECO:0000313" key="2">
    <source>
        <dbReference type="EMBL" id="GAA3927209.1"/>
    </source>
</evidence>
<proteinExistence type="predicted"/>
<feature type="domain" description="SGNH" evidence="1">
    <location>
        <begin position="51"/>
        <end position="95"/>
    </location>
</feature>
<dbReference type="InterPro" id="IPR043968">
    <property type="entry name" value="SGNH"/>
</dbReference>
<gene>
    <name evidence="2" type="ORF">GCM10022383_02840</name>
</gene>